<dbReference type="InterPro" id="IPR033132">
    <property type="entry name" value="GH_1_N_CS"/>
</dbReference>
<dbReference type="InterPro" id="IPR001360">
    <property type="entry name" value="Glyco_hydro_1"/>
</dbReference>
<dbReference type="AlphaFoldDB" id="A0A2G9H7X5"/>
<evidence type="ECO:0000256" key="2">
    <source>
        <dbReference type="ARBA" id="ARBA00022589"/>
    </source>
</evidence>
<evidence type="ECO:0000256" key="1">
    <source>
        <dbReference type="ARBA" id="ARBA00010838"/>
    </source>
</evidence>
<accession>A0A2G9H7X5</accession>
<dbReference type="STRING" id="429701.A0A2G9H7X5"/>
<evidence type="ECO:0000256" key="3">
    <source>
        <dbReference type="ARBA" id="ARBA00022801"/>
    </source>
</evidence>
<reference evidence="10" key="1">
    <citation type="journal article" date="2018" name="Gigascience">
        <title>Genome assembly of the Pink Ipe (Handroanthus impetiginosus, Bignoniaceae), a highly valued, ecologically keystone Neotropical timber forest tree.</title>
        <authorList>
            <person name="Silva-Junior O.B."/>
            <person name="Grattapaglia D."/>
            <person name="Novaes E."/>
            <person name="Collevatti R.G."/>
        </authorList>
    </citation>
    <scope>NUCLEOTIDE SEQUENCE [LARGE SCALE GENOMIC DNA]</scope>
    <source>
        <strain evidence="10">cv. UFG-1</strain>
    </source>
</reference>
<dbReference type="PRINTS" id="PR00131">
    <property type="entry name" value="GLHYDRLASE1"/>
</dbReference>
<dbReference type="PROSITE" id="PS00653">
    <property type="entry name" value="GLYCOSYL_HYDROL_F1_2"/>
    <property type="match status" value="1"/>
</dbReference>
<name>A0A2G9H7X5_9LAMI</name>
<evidence type="ECO:0000256" key="6">
    <source>
        <dbReference type="RuleBase" id="RU003690"/>
    </source>
</evidence>
<dbReference type="EMBL" id="NKXS01002443">
    <property type="protein sequence ID" value="PIN13627.1"/>
    <property type="molecule type" value="Genomic_DNA"/>
</dbReference>
<dbReference type="FunFam" id="3.20.20.80:FF:000022">
    <property type="entry name" value="Beta-glucosidase 11"/>
    <property type="match status" value="1"/>
</dbReference>
<comment type="caution">
    <text evidence="9">The sequence shown here is derived from an EMBL/GenBank/DDBJ whole genome shotgun (WGS) entry which is preliminary data.</text>
</comment>
<keyword evidence="3 7" id="KW-0378">Hydrolase</keyword>
<keyword evidence="4 7" id="KW-0326">Glycosidase</keyword>
<evidence type="ECO:0000256" key="4">
    <source>
        <dbReference type="ARBA" id="ARBA00023295"/>
    </source>
</evidence>
<dbReference type="Gene3D" id="3.20.20.80">
    <property type="entry name" value="Glycosidases"/>
    <property type="match status" value="1"/>
</dbReference>
<keyword evidence="2" id="KW-0017">Alkaloid metabolism</keyword>
<evidence type="ECO:0000256" key="7">
    <source>
        <dbReference type="RuleBase" id="RU004468"/>
    </source>
</evidence>
<feature type="region of interest" description="Disordered" evidence="8">
    <location>
        <begin position="542"/>
        <end position="564"/>
    </location>
</feature>
<evidence type="ECO:0000256" key="8">
    <source>
        <dbReference type="SAM" id="MobiDB-lite"/>
    </source>
</evidence>
<dbReference type="Proteomes" id="UP000231279">
    <property type="component" value="Unassembled WGS sequence"/>
</dbReference>
<dbReference type="EC" id="3.2.1.125" evidence="9"/>
<dbReference type="GO" id="GO:0005975">
    <property type="term" value="P:carbohydrate metabolic process"/>
    <property type="evidence" value="ECO:0007669"/>
    <property type="project" value="InterPro"/>
</dbReference>
<comment type="similarity">
    <text evidence="1 6">Belongs to the glycosyl hydrolase 1 family.</text>
</comment>
<keyword evidence="10" id="KW-1185">Reference proteome</keyword>
<feature type="active site" description="Nucleophile" evidence="5">
    <location>
        <position position="440"/>
    </location>
</feature>
<dbReference type="PROSITE" id="PS00572">
    <property type="entry name" value="GLYCOSYL_HYDROL_F1_1"/>
    <property type="match status" value="1"/>
</dbReference>
<dbReference type="InterPro" id="IPR018120">
    <property type="entry name" value="Glyco_hydro_1_AS"/>
</dbReference>
<dbReference type="PANTHER" id="PTHR10353:SF137">
    <property type="entry name" value="MYROSINASE 3-RELATED"/>
    <property type="match status" value="1"/>
</dbReference>
<dbReference type="PANTHER" id="PTHR10353">
    <property type="entry name" value="GLYCOSYL HYDROLASE"/>
    <property type="match status" value="1"/>
</dbReference>
<dbReference type="InterPro" id="IPR017853">
    <property type="entry name" value="GH"/>
</dbReference>
<dbReference type="Pfam" id="PF00232">
    <property type="entry name" value="Glyco_hydro_1"/>
    <property type="match status" value="1"/>
</dbReference>
<evidence type="ECO:0000313" key="9">
    <source>
        <dbReference type="EMBL" id="PIN13627.1"/>
    </source>
</evidence>
<dbReference type="GO" id="GO:0009821">
    <property type="term" value="P:alkaloid biosynthetic process"/>
    <property type="evidence" value="ECO:0007669"/>
    <property type="project" value="UniProtKB-ARBA"/>
</dbReference>
<gene>
    <name evidence="9" type="ORF">CDL12_13751</name>
</gene>
<protein>
    <submittedName>
        <fullName evidence="9">Beta-glucosidase, lactase phlorizinhydrolase</fullName>
        <ecNumber evidence="9">3.2.1.125</ecNumber>
    </submittedName>
</protein>
<organism evidence="9 10">
    <name type="scientific">Handroanthus impetiginosus</name>
    <dbReference type="NCBI Taxonomy" id="429701"/>
    <lineage>
        <taxon>Eukaryota</taxon>
        <taxon>Viridiplantae</taxon>
        <taxon>Streptophyta</taxon>
        <taxon>Embryophyta</taxon>
        <taxon>Tracheophyta</taxon>
        <taxon>Spermatophyta</taxon>
        <taxon>Magnoliopsida</taxon>
        <taxon>eudicotyledons</taxon>
        <taxon>Gunneridae</taxon>
        <taxon>Pentapetalae</taxon>
        <taxon>asterids</taxon>
        <taxon>lamiids</taxon>
        <taxon>Lamiales</taxon>
        <taxon>Bignoniaceae</taxon>
        <taxon>Crescentiina</taxon>
        <taxon>Tabebuia alliance</taxon>
        <taxon>Handroanthus</taxon>
    </lineage>
</organism>
<feature type="compositionally biased region" description="Basic and acidic residues" evidence="8">
    <location>
        <begin position="545"/>
        <end position="564"/>
    </location>
</feature>
<dbReference type="GO" id="GO:0050247">
    <property type="term" value="F:raucaffricine beta-glucosidase activity"/>
    <property type="evidence" value="ECO:0007669"/>
    <property type="project" value="UniProtKB-EC"/>
</dbReference>
<dbReference type="SUPFAM" id="SSF51445">
    <property type="entry name" value="(Trans)glycosidases"/>
    <property type="match status" value="1"/>
</dbReference>
<evidence type="ECO:0000313" key="10">
    <source>
        <dbReference type="Proteomes" id="UP000231279"/>
    </source>
</evidence>
<sequence length="564" mass="64325">MADQNAKNPAIVMTREPEVVPIEQDNSNLRRGDFPKGFLFGTGTSAFQVEGAATVDGKGPSVWDDFTLRTPSKIADGSNGNVAADMYHRFKEDIRTMKAMGFDSYRFSISWPRILPGGRTSAGINRKGIDYYNELIDTVITHGMQPFVTLFHWDLPDILEKEYHGFLSKKIVDDFREFAELCFWEFGDRVKFWTTINEPWSVAANGYVRGTFPPGKPSCPPHRVLSKLPSHRSIQHPDATVPMARSYSDVKYDMSDPAKDAYTVARNLLLCHAATVNLYRTTFEVFQKGQIGIVLNSHWHVPLDENSPDDVAATRRALDFMLGWFFDPVLYGRYPQTMIDNVPPENLANFTPVESQMLKGSVDYVGINYYTTNYATNDPNPEGVGYDADQKVEFRTERNGKLIGDPSGSTWLTIVPWGLYEHLAYLKNTYPNIPPIYITENGVSDQNNFRLTAKEAAVDPVRTKYHQDHLANILKAINQDKVDVRGYFVWAWCDNFEWSEGYTSRFGITYIDFINNQTRYPKNSAKWFAKFLRGERTVGPLSNKRQLEENSEKAPEKRLKARQE</sequence>
<evidence type="ECO:0000256" key="5">
    <source>
        <dbReference type="PROSITE-ProRule" id="PRU10055"/>
    </source>
</evidence>
<proteinExistence type="inferred from homology"/>
<dbReference type="OrthoDB" id="65569at2759"/>